<evidence type="ECO:0000259" key="5">
    <source>
        <dbReference type="Pfam" id="PF00676"/>
    </source>
</evidence>
<dbReference type="eggNOG" id="COG1071">
    <property type="taxonomic scope" value="Bacteria"/>
</dbReference>
<evidence type="ECO:0000256" key="1">
    <source>
        <dbReference type="ARBA" id="ARBA00001964"/>
    </source>
</evidence>
<dbReference type="AlphaFoldDB" id="E1IFI9"/>
<dbReference type="Gene3D" id="3.40.50.970">
    <property type="match status" value="1"/>
</dbReference>
<dbReference type="PANTHER" id="PTHR43380">
    <property type="entry name" value="2-OXOISOVALERATE DEHYDROGENASE SUBUNIT ALPHA, MITOCHONDRIAL"/>
    <property type="match status" value="1"/>
</dbReference>
<dbReference type="CDD" id="cd02000">
    <property type="entry name" value="TPP_E1_PDC_ADC_BCADC"/>
    <property type="match status" value="1"/>
</dbReference>
<proteinExistence type="inferred from homology"/>
<evidence type="ECO:0000313" key="7">
    <source>
        <dbReference type="Proteomes" id="UP000054010"/>
    </source>
</evidence>
<dbReference type="InterPro" id="IPR029061">
    <property type="entry name" value="THDP-binding"/>
</dbReference>
<evidence type="ECO:0000256" key="4">
    <source>
        <dbReference type="RuleBase" id="RU365014"/>
    </source>
</evidence>
<dbReference type="OrthoDB" id="9766715at2"/>
<dbReference type="GO" id="GO:0003863">
    <property type="term" value="F:branched-chain 2-oxo acid dehydrogenase activity"/>
    <property type="evidence" value="ECO:0007669"/>
    <property type="project" value="UniProtKB-EC"/>
</dbReference>
<dbReference type="Proteomes" id="UP000054010">
    <property type="component" value="Unassembled WGS sequence"/>
</dbReference>
<dbReference type="EC" id="1.2.4.4" evidence="4"/>
<dbReference type="STRING" id="765420.OSCT_2090"/>
<comment type="caution">
    <text evidence="6">The sequence shown here is derived from an EMBL/GenBank/DDBJ whole genome shotgun (WGS) entry which is preliminary data.</text>
</comment>
<dbReference type="InterPro" id="IPR001017">
    <property type="entry name" value="DH_E1"/>
</dbReference>
<comment type="cofactor">
    <cofactor evidence="1 4">
        <name>thiamine diphosphate</name>
        <dbReference type="ChEBI" id="CHEBI:58937"/>
    </cofactor>
</comment>
<dbReference type="Pfam" id="PF00676">
    <property type="entry name" value="E1_dh"/>
    <property type="match status" value="1"/>
</dbReference>
<dbReference type="HOGENOM" id="CLU_029393_5_0_0"/>
<comment type="catalytic activity">
    <reaction evidence="4">
        <text>N(6)-[(R)-lipoyl]-L-lysyl-[protein] + 3-methyl-2-oxobutanoate + H(+) = N(6)-[(R)-S(8)-2-methylpropanoyldihydrolipoyl]-L-lysyl-[protein] + CO2</text>
        <dbReference type="Rhea" id="RHEA:13457"/>
        <dbReference type="Rhea" id="RHEA-COMP:10474"/>
        <dbReference type="Rhea" id="RHEA-COMP:10497"/>
        <dbReference type="ChEBI" id="CHEBI:11851"/>
        <dbReference type="ChEBI" id="CHEBI:15378"/>
        <dbReference type="ChEBI" id="CHEBI:16526"/>
        <dbReference type="ChEBI" id="CHEBI:83099"/>
        <dbReference type="ChEBI" id="CHEBI:83142"/>
        <dbReference type="EC" id="1.2.4.4"/>
    </reaction>
</comment>
<organism evidence="6 7">
    <name type="scientific">Oscillochloris trichoides DG-6</name>
    <dbReference type="NCBI Taxonomy" id="765420"/>
    <lineage>
        <taxon>Bacteria</taxon>
        <taxon>Bacillati</taxon>
        <taxon>Chloroflexota</taxon>
        <taxon>Chloroflexia</taxon>
        <taxon>Chloroflexales</taxon>
        <taxon>Chloroflexineae</taxon>
        <taxon>Oscillochloridaceae</taxon>
        <taxon>Oscillochloris</taxon>
    </lineage>
</organism>
<gene>
    <name evidence="6" type="ORF">OSCT_2090</name>
</gene>
<dbReference type="PANTHER" id="PTHR43380:SF1">
    <property type="entry name" value="2-OXOISOVALERATE DEHYDROGENASE SUBUNIT ALPHA, MITOCHONDRIAL"/>
    <property type="match status" value="1"/>
</dbReference>
<comment type="function">
    <text evidence="4">The branched-chain alpha-keto dehydrogenase complex catalyzes the overall conversion of alpha-keto acids to acyl-CoA and CO(2). It contains multiple copies of three enzymatic components: branched-chain alpha-keto acid decarboxylase (E1), lipoamide acyltransferase (E2) and lipoamide dehydrogenase (E3).</text>
</comment>
<comment type="similarity">
    <text evidence="4">Belongs to the BCKDHA family.</text>
</comment>
<dbReference type="SUPFAM" id="SSF52518">
    <property type="entry name" value="Thiamin diphosphate-binding fold (THDP-binding)"/>
    <property type="match status" value="1"/>
</dbReference>
<accession>E1IFI9</accession>
<keyword evidence="7" id="KW-1185">Reference proteome</keyword>
<reference evidence="6 7" key="1">
    <citation type="journal article" date="2011" name="J. Bacteriol.">
        <title>Draft genome sequence of the anoxygenic filamentous phototrophic bacterium Oscillochloris trichoides subsp. DG-6.</title>
        <authorList>
            <person name="Kuznetsov B.B."/>
            <person name="Ivanovsky R.N."/>
            <person name="Keppen O.I."/>
            <person name="Sukhacheva M.V."/>
            <person name="Bumazhkin B.K."/>
            <person name="Patutina E.O."/>
            <person name="Beletsky A.V."/>
            <person name="Mardanov A.V."/>
            <person name="Baslerov R.V."/>
            <person name="Panteleeva A.N."/>
            <person name="Kolganova T.V."/>
            <person name="Ravin N.V."/>
            <person name="Skryabin K.G."/>
        </authorList>
    </citation>
    <scope>NUCLEOTIDE SEQUENCE [LARGE SCALE GENOMIC DNA]</scope>
    <source>
        <strain evidence="6 7">DG-6</strain>
    </source>
</reference>
<dbReference type="EMBL" id="ADVR01000092">
    <property type="protein sequence ID" value="EFO80005.1"/>
    <property type="molecule type" value="Genomic_DNA"/>
</dbReference>
<evidence type="ECO:0000313" key="6">
    <source>
        <dbReference type="EMBL" id="EFO80005.1"/>
    </source>
</evidence>
<dbReference type="InterPro" id="IPR050771">
    <property type="entry name" value="Alpha-ketoacid_DH_E1_comp"/>
</dbReference>
<evidence type="ECO:0000256" key="3">
    <source>
        <dbReference type="ARBA" id="ARBA00023052"/>
    </source>
</evidence>
<evidence type="ECO:0000256" key="2">
    <source>
        <dbReference type="ARBA" id="ARBA00023002"/>
    </source>
</evidence>
<dbReference type="GO" id="GO:0009083">
    <property type="term" value="P:branched-chain amino acid catabolic process"/>
    <property type="evidence" value="ECO:0007669"/>
    <property type="project" value="TreeGrafter"/>
</dbReference>
<protein>
    <recommendedName>
        <fullName evidence="4">2-oxoisovalerate dehydrogenase subunit alpha</fullName>
        <ecNumber evidence="4">1.2.4.4</ecNumber>
    </recommendedName>
    <alternativeName>
        <fullName evidence="4">Branched-chain alpha-keto acid dehydrogenase E1 component alpha chain</fullName>
    </alternativeName>
</protein>
<sequence>MELPPDLLHQAHYWMRLTRALDDRGTFLHKQSKIVGGYFSQIGHEAISVGAALALGADDVVAPMHRDLGAYLVRGITPQRILAQYLGRVDGVSHGRDGNIHGMGDLNYGIVGFISHLPASLPVMVGMAHAFVLKGEARVAMGFYGDGGSSQGLSHEALNWAATFRLPMVFICENNQYAYSTPVARQMHVANIADRALGYGMPGAVVDGNDFSAVYHAARTAVERARSGEGPTLIECKTMRMRGHAIHDNMAYVPPALLEEWAQRDPILRLEAHMRERALLDDAALNDLLVRIETELDAAQAFAEQSPYPDPATLTDGVYAEGGFL</sequence>
<keyword evidence="6" id="KW-0670">Pyruvate</keyword>
<name>E1IFI9_9CHLR</name>
<keyword evidence="2 4" id="KW-0560">Oxidoreductase</keyword>
<feature type="domain" description="Dehydrogenase E1 component" evidence="5">
    <location>
        <begin position="15"/>
        <end position="311"/>
    </location>
</feature>
<keyword evidence="3 4" id="KW-0786">Thiamine pyrophosphate</keyword>